<dbReference type="eggNOG" id="ENOG502QSSA">
    <property type="taxonomic scope" value="Eukaryota"/>
</dbReference>
<dbReference type="SUPFAM" id="SSF52047">
    <property type="entry name" value="RNI-like"/>
    <property type="match status" value="1"/>
</dbReference>
<gene>
    <name evidence="5" type="primary">25480999</name>
    <name evidence="4" type="ORF">MTR_0391s0020</name>
</gene>
<proteinExistence type="predicted"/>
<dbReference type="SUPFAM" id="SSF52540">
    <property type="entry name" value="P-loop containing nucleoside triphosphate hydrolases"/>
    <property type="match status" value="1"/>
</dbReference>
<dbReference type="InterPro" id="IPR027417">
    <property type="entry name" value="P-loop_NTPase"/>
</dbReference>
<reference evidence="5" key="3">
    <citation type="submission" date="2015-06" db="UniProtKB">
        <authorList>
            <consortium name="EnsemblPlants"/>
        </authorList>
    </citation>
    <scope>IDENTIFICATION</scope>
    <source>
        <strain evidence="5">cv. Jemalong A17</strain>
    </source>
</reference>
<organism evidence="4 6">
    <name type="scientific">Medicago truncatula</name>
    <name type="common">Barrel medic</name>
    <name type="synonym">Medicago tribuloides</name>
    <dbReference type="NCBI Taxonomy" id="3880"/>
    <lineage>
        <taxon>Eukaryota</taxon>
        <taxon>Viridiplantae</taxon>
        <taxon>Streptophyta</taxon>
        <taxon>Embryophyta</taxon>
        <taxon>Tracheophyta</taxon>
        <taxon>Spermatophyta</taxon>
        <taxon>Magnoliopsida</taxon>
        <taxon>eudicotyledons</taxon>
        <taxon>Gunneridae</taxon>
        <taxon>Pentapetalae</taxon>
        <taxon>rosids</taxon>
        <taxon>fabids</taxon>
        <taxon>Fabales</taxon>
        <taxon>Fabaceae</taxon>
        <taxon>Papilionoideae</taxon>
        <taxon>50 kb inversion clade</taxon>
        <taxon>NPAAA clade</taxon>
        <taxon>Hologalegina</taxon>
        <taxon>IRL clade</taxon>
        <taxon>Trifolieae</taxon>
        <taxon>Medicago</taxon>
    </lineage>
</organism>
<dbReference type="InterPro" id="IPR036388">
    <property type="entry name" value="WH-like_DNA-bd_sf"/>
</dbReference>
<evidence type="ECO:0000313" key="4">
    <source>
        <dbReference type="EMBL" id="KEH15996.1"/>
    </source>
</evidence>
<dbReference type="PANTHER" id="PTHR36766">
    <property type="entry name" value="PLANT BROAD-SPECTRUM MILDEW RESISTANCE PROTEIN RPW8"/>
    <property type="match status" value="1"/>
</dbReference>
<dbReference type="Pfam" id="PF00560">
    <property type="entry name" value="LRR_1"/>
    <property type="match status" value="1"/>
</dbReference>
<dbReference type="GO" id="GO:0043531">
    <property type="term" value="F:ADP binding"/>
    <property type="evidence" value="ECO:0007669"/>
    <property type="project" value="InterPro"/>
</dbReference>
<dbReference type="InterPro" id="IPR001611">
    <property type="entry name" value="Leu-rich_rpt"/>
</dbReference>
<dbReference type="Proteomes" id="UP000002051">
    <property type="component" value="Unassembled WGS sequence"/>
</dbReference>
<dbReference type="InterPro" id="IPR002182">
    <property type="entry name" value="NB-ARC"/>
</dbReference>
<dbReference type="PANTHER" id="PTHR36766:SF21">
    <property type="entry name" value="NB-ARC DOMAIN DISEASE RESISTANCE PROTEIN"/>
    <property type="match status" value="1"/>
</dbReference>
<dbReference type="PRINTS" id="PR00364">
    <property type="entry name" value="DISEASERSIST"/>
</dbReference>
<dbReference type="InterPro" id="IPR042197">
    <property type="entry name" value="Apaf_helical"/>
</dbReference>
<sequence length="817" mass="93442">MVDTTHFVALSTRYQDILNKTSQLVEKGRKNQSIRKMLRSTLKGLTTVVQDIKQYNENMDHPSKEISTLIEENVAEDCTCKNSWLNNCFSWLRSDSYVVDDNQSLTVNDVKETLYKAREILELLNKENFEQKFNENGPPIFKGPFGVPENPEFIVGIDIPFSKLKMELLRDGSSTLVLTGLGGLGKTTLATNLCWDEQIKGKFKENIIFVTLSKTPMLKTIVERLFEHCGYPGPEFQRDEDAVHRLELLLKKFEGSPLLLVLDDVWPNSETFVEKLQFQMSDFKILVTSRVAFPRLSTTCILKSLVQEDASILFCHYAEMEKNGSDTINKDLVEKVVRSCKGLPLTIEVIATSLRNRPYDLWTKIVKELSQGHSILDSNTELLTRLQKIFDVFEDNLIIKECFMDLALFPEDHRIPVAALINMWAELYELDDNGIEAMEIINKLGSMNLANVIIARKNASDADNYNYNNHFIILHDLLRDLGIYQCTKEPIEKRKRLIIDMNENKHERCLGEKHQSLMTCILSKLLTLCVKQNLQQLAARILSVSTDETCAPDWSQMQPAQAEVLILNLHTKQYMLPKLMEKMSKLKVLIITNYGFHPSELNNFELLDSLHNLKRIRLERISVPSFGTLKSLRKLSLYMCNTRLAFEKGSVLISDAFPNLEELNIDYCKDMVRFPTGICDIISLEKLSVTNCHKLSELPQDIGELKYLELLRLSSCTDLKAIPSSIGKLFNLRHLDISNCISLSSLPEEFGNLCNLRNLYMASCASIELPFSVVNLQNLKTITCDEETAASWEDFQPMLPNMKIEVPHVDVNLNWLQ</sequence>
<evidence type="ECO:0000256" key="1">
    <source>
        <dbReference type="ARBA" id="ARBA00022737"/>
    </source>
</evidence>
<evidence type="ECO:0000313" key="6">
    <source>
        <dbReference type="Proteomes" id="UP000002051"/>
    </source>
</evidence>
<dbReference type="InterPro" id="IPR032675">
    <property type="entry name" value="LRR_dom_sf"/>
</dbReference>
<dbReference type="GO" id="GO:0006952">
    <property type="term" value="P:defense response"/>
    <property type="evidence" value="ECO:0007669"/>
    <property type="project" value="UniProtKB-KW"/>
</dbReference>
<evidence type="ECO:0000259" key="3">
    <source>
        <dbReference type="Pfam" id="PF00931"/>
    </source>
</evidence>
<dbReference type="Gene3D" id="3.40.50.300">
    <property type="entry name" value="P-loop containing nucleotide triphosphate hydrolases"/>
    <property type="match status" value="1"/>
</dbReference>
<reference evidence="4 6" key="2">
    <citation type="journal article" date="2014" name="BMC Genomics">
        <title>An improved genome release (version Mt4.0) for the model legume Medicago truncatula.</title>
        <authorList>
            <person name="Tang H."/>
            <person name="Krishnakumar V."/>
            <person name="Bidwell S."/>
            <person name="Rosen B."/>
            <person name="Chan A."/>
            <person name="Zhou S."/>
            <person name="Gentzbittel L."/>
            <person name="Childs K.L."/>
            <person name="Yandell M."/>
            <person name="Gundlach H."/>
            <person name="Mayer K.F."/>
            <person name="Schwartz D.C."/>
            <person name="Town C.D."/>
        </authorList>
    </citation>
    <scope>GENOME REANNOTATION</scope>
    <source>
        <strain evidence="4">A17</strain>
        <strain evidence="5 6">cv. Jemalong A17</strain>
    </source>
</reference>
<dbReference type="PaxDb" id="3880-AET04037"/>
<name>A0A072TFK7_MEDTR</name>
<protein>
    <submittedName>
        <fullName evidence="4">LRR and NB-ARC domain disease resistance protein</fullName>
    </submittedName>
</protein>
<dbReference type="EMBL" id="KL403116">
    <property type="protein sequence ID" value="KEH15996.1"/>
    <property type="molecule type" value="Genomic_DNA"/>
</dbReference>
<keyword evidence="2" id="KW-0611">Plant defense</keyword>
<reference evidence="4 6" key="1">
    <citation type="journal article" date="2011" name="Nature">
        <title>The Medicago genome provides insight into the evolution of rhizobial symbioses.</title>
        <authorList>
            <person name="Young N.D."/>
            <person name="Debelle F."/>
            <person name="Oldroyd G.E."/>
            <person name="Geurts R."/>
            <person name="Cannon S.B."/>
            <person name="Udvardi M.K."/>
            <person name="Benedito V.A."/>
            <person name="Mayer K.F."/>
            <person name="Gouzy J."/>
            <person name="Schoof H."/>
            <person name="Van de Peer Y."/>
            <person name="Proost S."/>
            <person name="Cook D.R."/>
            <person name="Meyers B.C."/>
            <person name="Spannagl M."/>
            <person name="Cheung F."/>
            <person name="De Mita S."/>
            <person name="Krishnakumar V."/>
            <person name="Gundlach H."/>
            <person name="Zhou S."/>
            <person name="Mudge J."/>
            <person name="Bharti A.K."/>
            <person name="Murray J.D."/>
            <person name="Naoumkina M.A."/>
            <person name="Rosen B."/>
            <person name="Silverstein K.A."/>
            <person name="Tang H."/>
            <person name="Rombauts S."/>
            <person name="Zhao P.X."/>
            <person name="Zhou P."/>
            <person name="Barbe V."/>
            <person name="Bardou P."/>
            <person name="Bechner M."/>
            <person name="Bellec A."/>
            <person name="Berger A."/>
            <person name="Berges H."/>
            <person name="Bidwell S."/>
            <person name="Bisseling T."/>
            <person name="Choisne N."/>
            <person name="Couloux A."/>
            <person name="Denny R."/>
            <person name="Deshpande S."/>
            <person name="Dai X."/>
            <person name="Doyle J.J."/>
            <person name="Dudez A.M."/>
            <person name="Farmer A.D."/>
            <person name="Fouteau S."/>
            <person name="Franken C."/>
            <person name="Gibelin C."/>
            <person name="Gish J."/>
            <person name="Goldstein S."/>
            <person name="Gonzalez A.J."/>
            <person name="Green P.J."/>
            <person name="Hallab A."/>
            <person name="Hartog M."/>
            <person name="Hua A."/>
            <person name="Humphray S.J."/>
            <person name="Jeong D.H."/>
            <person name="Jing Y."/>
            <person name="Jocker A."/>
            <person name="Kenton S.M."/>
            <person name="Kim D.J."/>
            <person name="Klee K."/>
            <person name="Lai H."/>
            <person name="Lang C."/>
            <person name="Lin S."/>
            <person name="Macmil S.L."/>
            <person name="Magdelenat G."/>
            <person name="Matthews L."/>
            <person name="McCorrison J."/>
            <person name="Monaghan E.L."/>
            <person name="Mun J.H."/>
            <person name="Najar F.Z."/>
            <person name="Nicholson C."/>
            <person name="Noirot C."/>
            <person name="O'Bleness M."/>
            <person name="Paule C.R."/>
            <person name="Poulain J."/>
            <person name="Prion F."/>
            <person name="Qin B."/>
            <person name="Qu C."/>
            <person name="Retzel E.F."/>
            <person name="Riddle C."/>
            <person name="Sallet E."/>
            <person name="Samain S."/>
            <person name="Samson N."/>
            <person name="Sanders I."/>
            <person name="Saurat O."/>
            <person name="Scarpelli C."/>
            <person name="Schiex T."/>
            <person name="Segurens B."/>
            <person name="Severin A.J."/>
            <person name="Sherrier D.J."/>
            <person name="Shi R."/>
            <person name="Sims S."/>
            <person name="Singer S.R."/>
            <person name="Sinharoy S."/>
            <person name="Sterck L."/>
            <person name="Viollet A."/>
            <person name="Wang B.B."/>
            <person name="Wang K."/>
            <person name="Wang M."/>
            <person name="Wang X."/>
            <person name="Warfsmann J."/>
            <person name="Weissenbach J."/>
            <person name="White D.D."/>
            <person name="White J.D."/>
            <person name="Wiley G.B."/>
            <person name="Wincker P."/>
            <person name="Xing Y."/>
            <person name="Yang L."/>
            <person name="Yao Z."/>
            <person name="Ying F."/>
            <person name="Zhai J."/>
            <person name="Zhou L."/>
            <person name="Zuber A."/>
            <person name="Denarie J."/>
            <person name="Dixon R.A."/>
            <person name="May G.D."/>
            <person name="Schwartz D.C."/>
            <person name="Rogers J."/>
            <person name="Quetier F."/>
            <person name="Town C.D."/>
            <person name="Roe B.A."/>
        </authorList>
    </citation>
    <scope>NUCLEOTIDE SEQUENCE [LARGE SCALE GENOMIC DNA]</scope>
    <source>
        <strain evidence="4">A17</strain>
        <strain evidence="5 6">cv. Jemalong A17</strain>
    </source>
</reference>
<dbReference type="AlphaFoldDB" id="A0A072TFK7"/>
<dbReference type="Gene3D" id="1.10.10.10">
    <property type="entry name" value="Winged helix-like DNA-binding domain superfamily/Winged helix DNA-binding domain"/>
    <property type="match status" value="1"/>
</dbReference>
<dbReference type="EnsemblPlants" id="KEH15996">
    <property type="protein sequence ID" value="KEH15996"/>
    <property type="gene ID" value="MTR_0391s0020"/>
</dbReference>
<evidence type="ECO:0000313" key="5">
    <source>
        <dbReference type="EnsemblPlants" id="KEH15996"/>
    </source>
</evidence>
<keyword evidence="1" id="KW-0677">Repeat</keyword>
<dbReference type="Gene3D" id="3.80.10.10">
    <property type="entry name" value="Ribonuclease Inhibitor"/>
    <property type="match status" value="1"/>
</dbReference>
<keyword evidence="6" id="KW-1185">Reference proteome</keyword>
<accession>A0A072TFK7</accession>
<dbReference type="OrthoDB" id="2016095at2759"/>
<dbReference type="KEGG" id="mtr:25480999"/>
<dbReference type="Pfam" id="PF00931">
    <property type="entry name" value="NB-ARC"/>
    <property type="match status" value="1"/>
</dbReference>
<evidence type="ECO:0000256" key="2">
    <source>
        <dbReference type="ARBA" id="ARBA00022821"/>
    </source>
</evidence>
<feature type="domain" description="NB-ARC" evidence="3">
    <location>
        <begin position="162"/>
        <end position="320"/>
    </location>
</feature>
<dbReference type="Gene3D" id="1.10.8.430">
    <property type="entry name" value="Helical domain of apoptotic protease-activating factors"/>
    <property type="match status" value="1"/>
</dbReference>
<dbReference type="HOGENOM" id="CLU_012216_0_0_1"/>